<name>A0ACB8QH88_9AGAM</name>
<dbReference type="EMBL" id="MU273589">
    <property type="protein sequence ID" value="KAI0031196.1"/>
    <property type="molecule type" value="Genomic_DNA"/>
</dbReference>
<reference evidence="1" key="2">
    <citation type="journal article" date="2022" name="New Phytol.">
        <title>Evolutionary transition to the ectomycorrhizal habit in the genomes of a hyperdiverse lineage of mushroom-forming fungi.</title>
        <authorList>
            <person name="Looney B."/>
            <person name="Miyauchi S."/>
            <person name="Morin E."/>
            <person name="Drula E."/>
            <person name="Courty P.E."/>
            <person name="Kohler A."/>
            <person name="Kuo A."/>
            <person name="LaButti K."/>
            <person name="Pangilinan J."/>
            <person name="Lipzen A."/>
            <person name="Riley R."/>
            <person name="Andreopoulos W."/>
            <person name="He G."/>
            <person name="Johnson J."/>
            <person name="Nolan M."/>
            <person name="Tritt A."/>
            <person name="Barry K.W."/>
            <person name="Grigoriev I.V."/>
            <person name="Nagy L.G."/>
            <person name="Hibbett D."/>
            <person name="Henrissat B."/>
            <person name="Matheny P.B."/>
            <person name="Labbe J."/>
            <person name="Martin F.M."/>
        </authorList>
    </citation>
    <scope>NUCLEOTIDE SEQUENCE</scope>
    <source>
        <strain evidence="1">EC-137</strain>
    </source>
</reference>
<sequence length="1489" mass="164417">MSDYQVLLSTVASALSFAYDDVSYPHVKELGGVVILRFKLARLTCVLALFILYIVSFAQKRGNTADAKAREVKLQGSAALTRGEEVDALLCATYAYASLLAFAALAIKKSISSTASIHLSVLMLVGFGVCSYRNIWPLMTFTLMPADAYEGNLVWVKIAVLFAAGIFIPLVTPRKYSPVDPHNPSPVPNPEQTASILSLVLYNFMNDIVFRAYRVSHFPFDQLPPLADYDLASNLYLDTFSGAPKKHMFIGLMRVFFWEFIIMALMVTGRAFVTFLAPIGINRLLSYIETNGEGAMVRPWVWISMLFLSPFLSALFFQWYIFITTSSLVRCQAIVTQLVFEHALRIRVKAEVGSNGVDKGKQTAYGPSSKLGGNMKKDSANLVGRINTLIGTDLENIVNGRDFLMLAIFSPLQCAFSIYFLYLLLGWGAFAGLFIMLLCIPLPVLIVRIMQGLQWKLMKKTDARVQTVTEMMGVLRMIKMFGWEHKISNRVAERRDEELKFFQSRELVSLLHQVLNYAIPVLVMIGSYATFTVVMKQELTPSVVFSSMSVFDMLRIQLNQIIWRVSPTIQAKVSLDRLTDFLQNTELLDAYSEETTVSIAERVPDPDIIGFKDAMFTWSSDATVDDGTQTLSRRNFTLRIDGEVVFKRGVINLIVGPTGSGKTSMLMALLGEMHFIAAGPGSWFHLPRTGGIAYAAQESWVQNETIKNNVLFGAAFDEERYMKVMHQCALERDLELFDAGDATEVGEKGLTLSGGQKARITLARAVYSSAEIVILDDVLAALDVHTSKWIVEKCFKGDLLQDRTIIIATHNVTLADPIAGFVIGLSTDGKVVARGSVPEALAHIEDLQIKVGNEVFGKNEEVIDREHVKGESKKKDGKLIMTEEIAEGHVSWKALKFLFESLGGPTFWPFFLACYMSSRITWWMGWWAEQYDLRPSSDISIAFYLGIFVCISFASLILQVASVVIFVLGLVRAVKHIHKLLIDAILGASLRWLDTTPTSRVIVRCTQDIQSVDSNVSQEMRILVEVGSNMLVKLASVIIITPIFLVPSAILAVAGGFASSVYMHAQMSVKREQSNMRAPILGHFGAAIVGLTSIRAYGAQEAFRLESCKGIDRFTRAARTNYSLNRWISIRVDALGGVFAAGLGSYLAYGPGSKNALPSNIGFALAMAVGFSTLILGFVRIYNSFELDSNSLERIHAYVHIEQESKPVRGKVPPASWPTNGDLRVEKLSARYSLDGPRVLQDLTFHVKSGERIGIVGRTGSGKSSLTLSLLRCIFTEGRVFYDGVDTDSINLDVLRSNITIIPQVPELLSGSLRDNLDPFHEHDDATLNSALRAAGLFTLQSAAGESCITLDSQVSARGGNLSVGQRQILALARALVRGSKLLILDEATSSIDYETDSVIQSSLRTELGNDVTVLTVAHRLQTIMDADKIMVLDAGHLVEFGKPSELLKKEGGYLRALVNESRDRDVLRAMAEGSAVLTPENDRLTTMY</sequence>
<proteinExistence type="predicted"/>
<accession>A0ACB8QH88</accession>
<evidence type="ECO:0000313" key="2">
    <source>
        <dbReference type="Proteomes" id="UP000814128"/>
    </source>
</evidence>
<comment type="caution">
    <text evidence="1">The sequence shown here is derived from an EMBL/GenBank/DDBJ whole genome shotgun (WGS) entry which is preliminary data.</text>
</comment>
<dbReference type="Proteomes" id="UP000814128">
    <property type="component" value="Unassembled WGS sequence"/>
</dbReference>
<evidence type="ECO:0000313" key="1">
    <source>
        <dbReference type="EMBL" id="KAI0031196.1"/>
    </source>
</evidence>
<organism evidence="1 2">
    <name type="scientific">Vararia minispora EC-137</name>
    <dbReference type="NCBI Taxonomy" id="1314806"/>
    <lineage>
        <taxon>Eukaryota</taxon>
        <taxon>Fungi</taxon>
        <taxon>Dikarya</taxon>
        <taxon>Basidiomycota</taxon>
        <taxon>Agaricomycotina</taxon>
        <taxon>Agaricomycetes</taxon>
        <taxon>Russulales</taxon>
        <taxon>Lachnocladiaceae</taxon>
        <taxon>Vararia</taxon>
    </lineage>
</organism>
<reference evidence="1" key="1">
    <citation type="submission" date="2021-02" db="EMBL/GenBank/DDBJ databases">
        <authorList>
            <consortium name="DOE Joint Genome Institute"/>
            <person name="Ahrendt S."/>
            <person name="Looney B.P."/>
            <person name="Miyauchi S."/>
            <person name="Morin E."/>
            <person name="Drula E."/>
            <person name="Courty P.E."/>
            <person name="Chicoki N."/>
            <person name="Fauchery L."/>
            <person name="Kohler A."/>
            <person name="Kuo A."/>
            <person name="Labutti K."/>
            <person name="Pangilinan J."/>
            <person name="Lipzen A."/>
            <person name="Riley R."/>
            <person name="Andreopoulos W."/>
            <person name="He G."/>
            <person name="Johnson J."/>
            <person name="Barry K.W."/>
            <person name="Grigoriev I.V."/>
            <person name="Nagy L."/>
            <person name="Hibbett D."/>
            <person name="Henrissat B."/>
            <person name="Matheny P.B."/>
            <person name="Labbe J."/>
            <person name="Martin F."/>
        </authorList>
    </citation>
    <scope>NUCLEOTIDE SEQUENCE</scope>
    <source>
        <strain evidence="1">EC-137</strain>
    </source>
</reference>
<gene>
    <name evidence="1" type="ORF">K488DRAFT_79193</name>
</gene>
<keyword evidence="2" id="KW-1185">Reference proteome</keyword>
<protein>
    <submittedName>
        <fullName evidence="1">Uncharacterized protein</fullName>
    </submittedName>
</protein>